<dbReference type="Proteomes" id="UP000249070">
    <property type="component" value="Unassembled WGS sequence"/>
</dbReference>
<dbReference type="Proteomes" id="UP000253144">
    <property type="component" value="Unassembled WGS sequence"/>
</dbReference>
<comment type="caution">
    <text evidence="3">The sequence shown here is derived from an EMBL/GenBank/DDBJ whole genome shotgun (WGS) entry which is preliminary data.</text>
</comment>
<evidence type="ECO:0000313" key="11">
    <source>
        <dbReference type="Proteomes" id="UP000070452"/>
    </source>
</evidence>
<dbReference type="EMBL" id="JARPTX010000002">
    <property type="protein sequence ID" value="MDT2368714.1"/>
    <property type="molecule type" value="Genomic_DNA"/>
</dbReference>
<dbReference type="EMBL" id="LEQJ01000006">
    <property type="protein sequence ID" value="RBS32752.1"/>
    <property type="molecule type" value="Genomic_DNA"/>
</dbReference>
<feature type="transmembrane region" description="Helical" evidence="1">
    <location>
        <begin position="183"/>
        <end position="207"/>
    </location>
</feature>
<evidence type="ECO:0000256" key="1">
    <source>
        <dbReference type="SAM" id="Phobius"/>
    </source>
</evidence>
<reference evidence="5" key="9">
    <citation type="submission" date="2023-03" db="EMBL/GenBank/DDBJ databases">
        <authorList>
            <person name="Shen W."/>
            <person name="Cai J."/>
        </authorList>
    </citation>
    <scope>NUCLEOTIDE SEQUENCE</scope>
    <source>
        <strain evidence="5">B1010-2</strain>
    </source>
</reference>
<dbReference type="InterPro" id="IPR047928">
    <property type="entry name" value="Perm_prefix_1"/>
</dbReference>
<dbReference type="Proteomes" id="UP000191171">
    <property type="component" value="Unassembled WGS sequence"/>
</dbReference>
<dbReference type="EMBL" id="JAIFOC010000089">
    <property type="protein sequence ID" value="MBX4223245.1"/>
    <property type="molecule type" value="Genomic_DNA"/>
</dbReference>
<sequence length="249" mass="28061">MDTIRNYLDSLFIGVPQSTEIDKLKTDLLANMEDHYHELMGEGKNEQEAIGTVISTFGSIDELLEELDVEKKHQADETETNTASIYLSEAENYWKEYRAASLQVASGVLFISLSFASFLFFCSAGYVFMGISCLIFGIALAVGFFIASGMKITRLNHFLHHRKIPEKVLAEAKEKEEEYQRSFGFSLIAGIGLCIFSLFPLLASLMWYMDGSIGASIFFVTVGTGVFLIIYGSLVRHSYRQFTQSAYYW</sequence>
<evidence type="ECO:0000313" key="9">
    <source>
        <dbReference type="EMBL" id="RBS32752.1"/>
    </source>
</evidence>
<keyword evidence="1" id="KW-0812">Transmembrane</keyword>
<name>A0A132P3W4_ENTFC</name>
<dbReference type="OMA" id="SKWEGAQ"/>
<evidence type="ECO:0000313" key="10">
    <source>
        <dbReference type="EMBL" id="SAZ26439.1"/>
    </source>
</evidence>
<dbReference type="Proteomes" id="UP001260956">
    <property type="component" value="Unassembled WGS sequence"/>
</dbReference>
<evidence type="ECO:0000313" key="5">
    <source>
        <dbReference type="EMBL" id="MDT2368714.1"/>
    </source>
</evidence>
<evidence type="ECO:0000313" key="3">
    <source>
        <dbReference type="EMBL" id="KWX16652.1"/>
    </source>
</evidence>
<dbReference type="Proteomes" id="UP000070452">
    <property type="component" value="Unassembled WGS sequence"/>
</dbReference>
<accession>A0A132P3W4</accession>
<evidence type="ECO:0000313" key="13">
    <source>
        <dbReference type="Proteomes" id="UP000191171"/>
    </source>
</evidence>
<evidence type="ECO:0000313" key="15">
    <source>
        <dbReference type="Proteomes" id="UP000249070"/>
    </source>
</evidence>
<evidence type="ECO:0000313" key="16">
    <source>
        <dbReference type="Proteomes" id="UP000253144"/>
    </source>
</evidence>
<reference evidence="4" key="8">
    <citation type="journal article" date="2022" name="J. Anim. Sci.">
        <title>Whole genome sequence analyses-based assessment of virulence potential and antimicrobial susceptibilities and resistance of Enterococcus faecium strains isolated from commercial swine and cattle probiotic products.</title>
        <authorList>
            <person name="Shridhar P.B."/>
            <person name="Amachawadi R.G."/>
            <person name="Tokach M."/>
            <person name="Patel I."/>
            <person name="Gangiredla J."/>
            <person name="Mammel M."/>
            <person name="Nagaraja T.G."/>
        </authorList>
    </citation>
    <scope>NUCLEOTIDE SEQUENCE</scope>
    <source>
        <strain evidence="4">EF215</strain>
    </source>
</reference>
<reference evidence="8 15" key="6">
    <citation type="submission" date="2018-05" db="EMBL/GenBank/DDBJ databases">
        <title>Vancomycin-resistant Enterococcus faecium strain from Chelyabinsk, Russia.</title>
        <authorList>
            <person name="Gostev V."/>
            <person name="Goncharov A."/>
            <person name="Kolodzhieva V."/>
            <person name="Suvorov A."/>
            <person name="Sidorenko S."/>
            <person name="Zueva L."/>
        </authorList>
    </citation>
    <scope>NUCLEOTIDE SEQUENCE [LARGE SCALE GENOMIC DNA]</scope>
    <source>
        <strain evidence="8 15">20</strain>
    </source>
</reference>
<evidence type="ECO:0000313" key="7">
    <source>
        <dbReference type="EMBL" id="OTO00188.1"/>
    </source>
</evidence>
<protein>
    <submittedName>
        <fullName evidence="4">Permease prefix domain 1-containing protein</fullName>
    </submittedName>
</protein>
<dbReference type="Proteomes" id="UP000194737">
    <property type="component" value="Unassembled WGS sequence"/>
</dbReference>
<evidence type="ECO:0000313" key="14">
    <source>
        <dbReference type="Proteomes" id="UP000194737"/>
    </source>
</evidence>
<reference evidence="7 14" key="5">
    <citation type="submission" date="2017-05" db="EMBL/GenBank/DDBJ databases">
        <title>The Genome Sequence of Enterococcus faecium 6F2_DIV0138.</title>
        <authorList>
            <consortium name="The Broad Institute Genomics Platform"/>
            <consortium name="The Broad Institute Genomic Center for Infectious Diseases"/>
            <person name="Earl A."/>
            <person name="Manson A."/>
            <person name="Schwartman J."/>
            <person name="Gilmore M."/>
            <person name="Abouelleil A."/>
            <person name="Cao P."/>
            <person name="Chapman S."/>
            <person name="Cusick C."/>
            <person name="Shea T."/>
            <person name="Young S."/>
            <person name="Neafsey D."/>
            <person name="Nusbaum C."/>
            <person name="Birren B."/>
        </authorList>
    </citation>
    <scope>NUCLEOTIDE SEQUENCE [LARGE SCALE GENOMIC DNA]</scope>
    <source>
        <strain evidence="7 14">6F2_DIV0138</strain>
    </source>
</reference>
<organism evidence="3 11">
    <name type="scientific">Enterococcus faecium</name>
    <name type="common">Streptococcus faecium</name>
    <dbReference type="NCBI Taxonomy" id="1352"/>
    <lineage>
        <taxon>Bacteria</taxon>
        <taxon>Bacillati</taxon>
        <taxon>Bacillota</taxon>
        <taxon>Bacilli</taxon>
        <taxon>Lactobacillales</taxon>
        <taxon>Enterococcaceae</taxon>
        <taxon>Enterococcus</taxon>
    </lineage>
</organism>
<reference evidence="6 13" key="4">
    <citation type="submission" date="2017-02" db="EMBL/GenBank/DDBJ databases">
        <title>Clonality and virulence of isolates of VRE in Hematopoietic Stem Cell Transplanted (HSCT) patients.</title>
        <authorList>
            <person name="Marchi A.P."/>
            <person name="Martins R.C."/>
            <person name="Marie S.K."/>
            <person name="Levin A.S."/>
            <person name="Costa S.F."/>
        </authorList>
    </citation>
    <scope>NUCLEOTIDE SEQUENCE [LARGE SCALE GENOMIC DNA]</scope>
    <source>
        <strain evidence="6 13">LIM1759</strain>
    </source>
</reference>
<proteinExistence type="predicted"/>
<reference evidence="3 11" key="2">
    <citation type="submission" date="2016-01" db="EMBL/GenBank/DDBJ databases">
        <title>Molecular Mechanisms for transfer of large genomic segments between Enterococcus faecium strains.</title>
        <authorList>
            <person name="Garcia-Solache M.A."/>
            <person name="Lebreton F."/>
            <person name="Mclaughlin R.E."/>
            <person name="Whiteaker J.D."/>
            <person name="Gilmore M.S."/>
            <person name="Rice L.B."/>
        </authorList>
    </citation>
    <scope>NUCLEOTIDE SEQUENCE [LARGE SCALE GENOMIC DNA]</scope>
    <source>
        <strain evidence="3 11">D344RRF x C68</strain>
    </source>
</reference>
<dbReference type="Proteomes" id="UP000183509">
    <property type="component" value="Unassembled WGS sequence"/>
</dbReference>
<keyword evidence="1" id="KW-1133">Transmembrane helix</keyword>
<dbReference type="AlphaFoldDB" id="A0A132P3W4"/>
<dbReference type="Proteomes" id="UP000469871">
    <property type="component" value="Unassembled WGS sequence"/>
</dbReference>
<evidence type="ECO:0000313" key="12">
    <source>
        <dbReference type="Proteomes" id="UP000183509"/>
    </source>
</evidence>
<keyword evidence="1" id="KW-0472">Membrane</keyword>
<dbReference type="EMBL" id="FKLM01000045">
    <property type="protein sequence ID" value="SAZ26439.1"/>
    <property type="molecule type" value="Genomic_DNA"/>
</dbReference>
<reference evidence="2 17" key="7">
    <citation type="submission" date="2019-10" db="EMBL/GenBank/DDBJ databases">
        <title>Evolutionary dynamics of vancomycin-resistant Enterococcus faecium during gastrointestinal tract colonization and bloodstream infection in immunocompromised pediatric patients.</title>
        <authorList>
            <person name="Chilambi G.S."/>
            <person name="Nordstrom H.R."/>
            <person name="Evans D.R."/>
            <person name="Ferrolino J."/>
            <person name="Hayden R.T."/>
            <person name="Maron G.M."/>
            <person name="Vo A.N."/>
            <person name="Gilmore M.S."/>
            <person name="Wolf J."/>
            <person name="Rosch J.W."/>
            <person name="Van Tyne D."/>
        </authorList>
    </citation>
    <scope>NUCLEOTIDE SEQUENCE [LARGE SCALE GENOMIC DNA]</scope>
    <source>
        <strain evidence="2 17">VRECG27</strain>
    </source>
</reference>
<dbReference type="RefSeq" id="WP_002289470.1">
    <property type="nucleotide sequence ID" value="NZ_AP019394.1"/>
</dbReference>
<feature type="transmembrane region" description="Helical" evidence="1">
    <location>
        <begin position="102"/>
        <end position="121"/>
    </location>
</feature>
<evidence type="ECO:0000313" key="8">
    <source>
        <dbReference type="EMBL" id="PZM56637.1"/>
    </source>
</evidence>
<evidence type="ECO:0000313" key="6">
    <source>
        <dbReference type="EMBL" id="OOL84111.1"/>
    </source>
</evidence>
<feature type="transmembrane region" description="Helical" evidence="1">
    <location>
        <begin position="127"/>
        <end position="147"/>
    </location>
</feature>
<reference evidence="9 16" key="1">
    <citation type="submission" date="2015-06" db="EMBL/GenBank/DDBJ databases">
        <title>The Genome Sequence of Enterococcus faecium 131EA1.</title>
        <authorList>
            <consortium name="The Broad Institute Genomics Platform"/>
            <consortium name="The Broad Institute Genome Sequencing Center for Infectious Disease"/>
            <person name="Earl A.M."/>
            <person name="Van Tyne D."/>
            <person name="Lebreton F."/>
            <person name="Saavedra J.T."/>
            <person name="Gilmore M.S."/>
            <person name="Manson Mcguire A."/>
            <person name="Clock S."/>
            <person name="Crupain M."/>
            <person name="Rangan U."/>
            <person name="Young S."/>
            <person name="Abouelleil A."/>
            <person name="Cao P."/>
            <person name="Chapman S.B."/>
            <person name="Griggs A."/>
            <person name="Priest M."/>
            <person name="Shea T."/>
            <person name="Wortman J."/>
            <person name="Nusbaum C."/>
            <person name="Birren B."/>
        </authorList>
    </citation>
    <scope>NUCLEOTIDE SEQUENCE [LARGE SCALE GENOMIC DNA]</scope>
    <source>
        <strain evidence="9 16">131EA1</strain>
    </source>
</reference>
<evidence type="ECO:0000313" key="17">
    <source>
        <dbReference type="Proteomes" id="UP000469871"/>
    </source>
</evidence>
<dbReference type="PATRIC" id="fig|1352.1358.peg.2107"/>
<dbReference type="NCBIfam" id="NF038403">
    <property type="entry name" value="perm_prefix_1"/>
    <property type="match status" value="1"/>
</dbReference>
<evidence type="ECO:0000313" key="4">
    <source>
        <dbReference type="EMBL" id="MBX4223245.1"/>
    </source>
</evidence>
<evidence type="ECO:0000313" key="2">
    <source>
        <dbReference type="EMBL" id="KAB7576602.1"/>
    </source>
</evidence>
<dbReference type="EMBL" id="WEFP01000001">
    <property type="protein sequence ID" value="KAB7576602.1"/>
    <property type="molecule type" value="Genomic_DNA"/>
</dbReference>
<gene>
    <name evidence="7" type="ORF">A5804_001682</name>
    <name evidence="3" type="ORF">AWT83_14140</name>
    <name evidence="6" type="ORF">B1P95_00355</name>
    <name evidence="8" type="ORF">DKP91_02970</name>
    <name evidence="10" type="ORF">DTPHA_602159</name>
    <name evidence="9" type="ORF">EB12_01233</name>
    <name evidence="2" type="ORF">GBM73_04365</name>
    <name evidence="4" type="ORF">KYX88_10530</name>
    <name evidence="5" type="ORF">P6Z85_00725</name>
</gene>
<dbReference type="EMBL" id="QHGU01000009">
    <property type="protein sequence ID" value="PZM56637.1"/>
    <property type="molecule type" value="Genomic_DNA"/>
</dbReference>
<dbReference type="GeneID" id="66453993"/>
<dbReference type="Proteomes" id="UP001139644">
    <property type="component" value="Unassembled WGS sequence"/>
</dbReference>
<dbReference type="EMBL" id="MVGJ01000002">
    <property type="protein sequence ID" value="OOL84111.1"/>
    <property type="molecule type" value="Genomic_DNA"/>
</dbReference>
<reference evidence="10 12" key="3">
    <citation type="submission" date="2016-04" db="EMBL/GenBank/DDBJ databases">
        <authorList>
            <person name="Millard A."/>
        </authorList>
    </citation>
    <scope>NUCLEOTIDE SEQUENCE [LARGE SCALE GENOMIC DNA]</scope>
    <source>
        <strain evidence="10">Isolate 22</strain>
    </source>
</reference>
<dbReference type="EMBL" id="NGLB01000001">
    <property type="protein sequence ID" value="OTO00188.1"/>
    <property type="molecule type" value="Genomic_DNA"/>
</dbReference>
<dbReference type="EMBL" id="LRHK01000005">
    <property type="protein sequence ID" value="KWX16652.1"/>
    <property type="molecule type" value="Genomic_DNA"/>
</dbReference>
<feature type="transmembrane region" description="Helical" evidence="1">
    <location>
        <begin position="213"/>
        <end position="234"/>
    </location>
</feature>